<dbReference type="OrthoDB" id="2133758at2759"/>
<dbReference type="Proteomes" id="UP000694844">
    <property type="component" value="Chromosome 4"/>
</dbReference>
<dbReference type="RefSeq" id="XP_022329716.1">
    <property type="nucleotide sequence ID" value="XM_022474008.1"/>
</dbReference>
<evidence type="ECO:0000313" key="10">
    <source>
        <dbReference type="Proteomes" id="UP000694844"/>
    </source>
</evidence>
<dbReference type="PANTHER" id="PTHR31885">
    <property type="entry name" value="GH04784P"/>
    <property type="match status" value="1"/>
</dbReference>
<evidence type="ECO:0000256" key="8">
    <source>
        <dbReference type="ARBA" id="ARBA00049560"/>
    </source>
</evidence>
<dbReference type="PANTHER" id="PTHR31885:SF6">
    <property type="entry name" value="GH04784P"/>
    <property type="match status" value="1"/>
</dbReference>
<feature type="transmembrane region" description="Helical" evidence="9">
    <location>
        <begin position="155"/>
        <end position="173"/>
    </location>
</feature>
<reference evidence="11 12" key="1">
    <citation type="submission" date="2025-04" db="UniProtKB">
        <authorList>
            <consortium name="RefSeq"/>
        </authorList>
    </citation>
    <scope>IDENTIFICATION</scope>
    <source>
        <tissue evidence="11 12">Whole sample</tissue>
    </source>
</reference>
<keyword evidence="5 9" id="KW-0472">Membrane</keyword>
<evidence type="ECO:0000256" key="5">
    <source>
        <dbReference type="ARBA" id="ARBA00023136"/>
    </source>
</evidence>
<sequence>MEIKQEEIIERLKNIYLIPFYLLSVVYFVLYQPFWNYPEETFSAAFFKVLPIFALIVFVRLNAGDSDILQNPVPRKDFHKFTILGLLFSSIGDACLIARETMFIPGMIFFSIAHAWYLYALGTGQKGSRLQSLFYLGGTGTFLFLAGGIDNLFMQFLLLIYTILIFTVAWRAAARFEQEQTYPALLGFVGILLFTFSDFLIGINKWKFYIPFSEFLVMITYYGGQLGVALGTLRK</sequence>
<feature type="transmembrane region" description="Helical" evidence="9">
    <location>
        <begin position="215"/>
        <end position="233"/>
    </location>
</feature>
<feature type="transmembrane region" description="Helical" evidence="9">
    <location>
        <begin position="12"/>
        <end position="30"/>
    </location>
</feature>
<feature type="transmembrane region" description="Helical" evidence="9">
    <location>
        <begin position="42"/>
        <end position="61"/>
    </location>
</feature>
<dbReference type="Pfam" id="PF07947">
    <property type="entry name" value="YhhN"/>
    <property type="match status" value="1"/>
</dbReference>
<organism evidence="10 12">
    <name type="scientific">Crassostrea virginica</name>
    <name type="common">Eastern oyster</name>
    <dbReference type="NCBI Taxonomy" id="6565"/>
    <lineage>
        <taxon>Eukaryota</taxon>
        <taxon>Metazoa</taxon>
        <taxon>Spiralia</taxon>
        <taxon>Lophotrochozoa</taxon>
        <taxon>Mollusca</taxon>
        <taxon>Bivalvia</taxon>
        <taxon>Autobranchia</taxon>
        <taxon>Pteriomorphia</taxon>
        <taxon>Ostreida</taxon>
        <taxon>Ostreoidea</taxon>
        <taxon>Ostreidae</taxon>
        <taxon>Crassostrea</taxon>
    </lineage>
</organism>
<evidence type="ECO:0000256" key="2">
    <source>
        <dbReference type="ARBA" id="ARBA00007375"/>
    </source>
</evidence>
<evidence type="ECO:0000313" key="12">
    <source>
        <dbReference type="RefSeq" id="XP_022329716.1"/>
    </source>
</evidence>
<feature type="transmembrane region" description="Helical" evidence="9">
    <location>
        <begin position="103"/>
        <end position="121"/>
    </location>
</feature>
<comment type="catalytic activity">
    <reaction evidence="8">
        <text>a 1-O-(1Z-alkenyl)-sn-glycero-3-phosphocholine + H2O = a 2,3-saturated aldehyde + sn-glycerol 3-phosphocholine</text>
        <dbReference type="Rhea" id="RHEA:22544"/>
        <dbReference type="ChEBI" id="CHEBI:15377"/>
        <dbReference type="ChEBI" id="CHEBI:16870"/>
        <dbReference type="ChEBI" id="CHEBI:73359"/>
        <dbReference type="ChEBI" id="CHEBI:77287"/>
        <dbReference type="EC" id="3.3.2.2"/>
    </reaction>
</comment>
<comment type="subcellular location">
    <subcellularLocation>
        <location evidence="1">Membrane</location>
        <topology evidence="1">Multi-pass membrane protein</topology>
    </subcellularLocation>
</comment>
<feature type="transmembrane region" description="Helical" evidence="9">
    <location>
        <begin position="185"/>
        <end position="203"/>
    </location>
</feature>
<dbReference type="GO" id="GO:0047408">
    <property type="term" value="F:alkenylglycerophosphocholine hydrolase activity"/>
    <property type="evidence" value="ECO:0007669"/>
    <property type="project" value="UniProtKB-EC"/>
</dbReference>
<evidence type="ECO:0000256" key="4">
    <source>
        <dbReference type="ARBA" id="ARBA00022989"/>
    </source>
</evidence>
<comment type="similarity">
    <text evidence="2">Belongs to the TMEM86 family.</text>
</comment>
<name>A0A8B8DRV6_CRAVI</name>
<dbReference type="EC" id="3.3.2.2" evidence="6"/>
<gene>
    <name evidence="11 12" type="primary">LOC111128411</name>
</gene>
<feature type="transmembrane region" description="Helical" evidence="9">
    <location>
        <begin position="133"/>
        <end position="149"/>
    </location>
</feature>
<keyword evidence="10" id="KW-1185">Reference proteome</keyword>
<dbReference type="GeneID" id="111128411"/>
<dbReference type="RefSeq" id="XP_022329714.1">
    <property type="nucleotide sequence ID" value="XM_022474006.1"/>
</dbReference>
<dbReference type="GO" id="GO:0016020">
    <property type="term" value="C:membrane"/>
    <property type="evidence" value="ECO:0007669"/>
    <property type="project" value="UniProtKB-SubCell"/>
</dbReference>
<evidence type="ECO:0000256" key="7">
    <source>
        <dbReference type="ARBA" id="ARBA00049458"/>
    </source>
</evidence>
<accession>A0A8B8DRV6</accession>
<evidence type="ECO:0000313" key="11">
    <source>
        <dbReference type="RefSeq" id="XP_022329714.1"/>
    </source>
</evidence>
<dbReference type="AlphaFoldDB" id="A0A8B8DRV6"/>
<proteinExistence type="inferred from homology"/>
<dbReference type="InterPro" id="IPR012506">
    <property type="entry name" value="TMEM86B-like"/>
</dbReference>
<evidence type="ECO:0000256" key="6">
    <source>
        <dbReference type="ARBA" id="ARBA00035673"/>
    </source>
</evidence>
<protein>
    <recommendedName>
        <fullName evidence="6">lysoplasmalogenase</fullName>
        <ecNumber evidence="6">3.3.2.2</ecNumber>
    </recommendedName>
</protein>
<keyword evidence="4 9" id="KW-1133">Transmembrane helix</keyword>
<dbReference type="KEGG" id="cvn:111128411"/>
<evidence type="ECO:0000256" key="1">
    <source>
        <dbReference type="ARBA" id="ARBA00004141"/>
    </source>
</evidence>
<evidence type="ECO:0000256" key="9">
    <source>
        <dbReference type="SAM" id="Phobius"/>
    </source>
</evidence>
<comment type="catalytic activity">
    <reaction evidence="7">
        <text>a 1-O-(1Z-alkenyl)-sn-glycero-3-phosphoethanolamine + H2O = a 2,3-saturated aldehyde + sn-glycero-3-phosphoethanolamine</text>
        <dbReference type="Rhea" id="RHEA:16905"/>
        <dbReference type="ChEBI" id="CHEBI:15377"/>
        <dbReference type="ChEBI" id="CHEBI:73359"/>
        <dbReference type="ChEBI" id="CHEBI:77288"/>
        <dbReference type="ChEBI" id="CHEBI:143890"/>
        <dbReference type="EC" id="3.3.2.2"/>
    </reaction>
</comment>
<keyword evidence="3 9" id="KW-0812">Transmembrane</keyword>
<evidence type="ECO:0000256" key="3">
    <source>
        <dbReference type="ARBA" id="ARBA00022692"/>
    </source>
</evidence>
<feature type="transmembrane region" description="Helical" evidence="9">
    <location>
        <begin position="81"/>
        <end position="97"/>
    </location>
</feature>